<dbReference type="Proteomes" id="UP000029725">
    <property type="component" value="Unassembled WGS sequence"/>
</dbReference>
<feature type="transmembrane region" description="Helical" evidence="7">
    <location>
        <begin position="394"/>
        <end position="415"/>
    </location>
</feature>
<proteinExistence type="inferred from homology"/>
<dbReference type="SUPFAM" id="SSF103473">
    <property type="entry name" value="MFS general substrate transporter"/>
    <property type="match status" value="1"/>
</dbReference>
<dbReference type="InterPro" id="IPR020846">
    <property type="entry name" value="MFS_dom"/>
</dbReference>
<evidence type="ECO:0000313" key="10">
    <source>
        <dbReference type="Proteomes" id="UP000029725"/>
    </source>
</evidence>
<accession>A0A098VQC0</accession>
<dbReference type="PRINTS" id="PR01035">
    <property type="entry name" value="TCRTETA"/>
</dbReference>
<dbReference type="PROSITE" id="PS50850">
    <property type="entry name" value="MFS"/>
    <property type="match status" value="1"/>
</dbReference>
<comment type="similarity">
    <text evidence="2">Belongs to the major facilitator superfamily. Vesicular transporter family.</text>
</comment>
<dbReference type="CDD" id="cd17325">
    <property type="entry name" value="MFS_MdtG_SLC18_like"/>
    <property type="match status" value="1"/>
</dbReference>
<feature type="transmembrane region" description="Helical" evidence="7">
    <location>
        <begin position="105"/>
        <end position="126"/>
    </location>
</feature>
<comment type="subcellular location">
    <subcellularLocation>
        <location evidence="1">Membrane</location>
        <topology evidence="1">Multi-pass membrane protein</topology>
    </subcellularLocation>
</comment>
<keyword evidence="6 7" id="KW-0472">Membrane</keyword>
<evidence type="ECO:0000256" key="5">
    <source>
        <dbReference type="ARBA" id="ARBA00022989"/>
    </source>
</evidence>
<evidence type="ECO:0000256" key="2">
    <source>
        <dbReference type="ARBA" id="ARBA00006829"/>
    </source>
</evidence>
<dbReference type="InterPro" id="IPR001958">
    <property type="entry name" value="Tet-R_TetA/multi-R_MdtG-like"/>
</dbReference>
<evidence type="ECO:0000256" key="4">
    <source>
        <dbReference type="ARBA" id="ARBA00022692"/>
    </source>
</evidence>
<feature type="transmembrane region" description="Helical" evidence="7">
    <location>
        <begin position="74"/>
        <end position="93"/>
    </location>
</feature>
<dbReference type="InterPro" id="IPR036259">
    <property type="entry name" value="MFS_trans_sf"/>
</dbReference>
<dbReference type="Pfam" id="PF07690">
    <property type="entry name" value="MFS_1"/>
    <property type="match status" value="2"/>
</dbReference>
<feature type="domain" description="Major facilitator superfamily (MFS) profile" evidence="8">
    <location>
        <begin position="32"/>
        <end position="450"/>
    </location>
</feature>
<dbReference type="VEuPathDB" id="MicrosporidiaDB:DI09_3p90"/>
<evidence type="ECO:0000256" key="3">
    <source>
        <dbReference type="ARBA" id="ARBA00022448"/>
    </source>
</evidence>
<feature type="transmembrane region" description="Helical" evidence="7">
    <location>
        <begin position="31"/>
        <end position="54"/>
    </location>
</feature>
<feature type="transmembrane region" description="Helical" evidence="7">
    <location>
        <begin position="132"/>
        <end position="150"/>
    </location>
</feature>
<dbReference type="Gene3D" id="1.20.1250.20">
    <property type="entry name" value="MFS general substrate transporter like domains"/>
    <property type="match status" value="2"/>
</dbReference>
<keyword evidence="3" id="KW-0813">Transport</keyword>
<feature type="transmembrane region" description="Helical" evidence="7">
    <location>
        <begin position="191"/>
        <end position="210"/>
    </location>
</feature>
<evidence type="ECO:0000256" key="1">
    <source>
        <dbReference type="ARBA" id="ARBA00004141"/>
    </source>
</evidence>
<dbReference type="EMBL" id="JMKJ01000333">
    <property type="protein sequence ID" value="KGG51247.1"/>
    <property type="molecule type" value="Genomic_DNA"/>
</dbReference>
<gene>
    <name evidence="9" type="ORF">DI09_3p90</name>
</gene>
<evidence type="ECO:0000259" key="8">
    <source>
        <dbReference type="PROSITE" id="PS50850"/>
    </source>
</evidence>
<dbReference type="GeneID" id="25259873"/>
<feature type="transmembrane region" description="Helical" evidence="7">
    <location>
        <begin position="250"/>
        <end position="272"/>
    </location>
</feature>
<evidence type="ECO:0000313" key="9">
    <source>
        <dbReference type="EMBL" id="KGG51247.1"/>
    </source>
</evidence>
<dbReference type="AlphaFoldDB" id="A0A098VQC0"/>
<dbReference type="PANTHER" id="PTHR23506:SF23">
    <property type="entry name" value="GH10249P"/>
    <property type="match status" value="1"/>
</dbReference>
<keyword evidence="5 7" id="KW-1133">Transmembrane helix</keyword>
<dbReference type="RefSeq" id="XP_013237742.1">
    <property type="nucleotide sequence ID" value="XM_013382288.1"/>
</dbReference>
<feature type="transmembrane region" description="Helical" evidence="7">
    <location>
        <begin position="421"/>
        <end position="446"/>
    </location>
</feature>
<dbReference type="OrthoDB" id="5086884at2759"/>
<dbReference type="GO" id="GO:0022857">
    <property type="term" value="F:transmembrane transporter activity"/>
    <property type="evidence" value="ECO:0007669"/>
    <property type="project" value="InterPro"/>
</dbReference>
<reference evidence="9 10" key="1">
    <citation type="submission" date="2014-04" db="EMBL/GenBank/DDBJ databases">
        <title>A new species of microsporidia sheds light on the evolution of extreme parasitism.</title>
        <authorList>
            <person name="Haag K.L."/>
            <person name="James T.Y."/>
            <person name="Larsson R."/>
            <person name="Schaer T.M."/>
            <person name="Refardt D."/>
            <person name="Pombert J.-F."/>
            <person name="Ebert D."/>
        </authorList>
    </citation>
    <scope>NUCLEOTIDE SEQUENCE [LARGE SCALE GENOMIC DNA]</scope>
    <source>
        <strain evidence="9 10">UGP3</strain>
        <tissue evidence="9">Spores</tissue>
    </source>
</reference>
<evidence type="ECO:0000256" key="7">
    <source>
        <dbReference type="SAM" id="Phobius"/>
    </source>
</evidence>
<sequence>MLTSSMASPEPFCEKKNKQSSFQRFRSSKGAVLFVCSLALFTDMLVYGIVIPILPSILRSIGIPAEHETTYSTILFSAYALGLFLATPVFGILSDKTGNRMTPMLLGLAGLALTTILFAISSHFYILLLARFLQGIAGAASWVVGMALIADTFPINQLGSSLGFVMSFNTVGFICGPIISGYAATYISLRSPFYICALFALLDFVSRIILKPPKSAKPEASCLEVAPASQPDQSLPDTATAPKASLLKRFFASDIISMLCHIEIFLLCFGVTLETASMSIIEALIAEYLEVYFGLSISECSNTLLFFILPSAFFSILMGKLTDTYSRSRLIIIGTLLHSVASPFVALASTLTQFRIAAVMFGLSTSFMVTPIMPQMTFLIGSYGKHTTSYAKLYSLYLIFCSLGMVLGPIIAGLLMSSISFLAAMFVFPIMGCLVFLPLFVTITIYKERSRFRLANLSDTLSPFSFFRELFIPLPEPVYSKSFI</sequence>
<feature type="transmembrane region" description="Helical" evidence="7">
    <location>
        <begin position="162"/>
        <end position="185"/>
    </location>
</feature>
<organism evidence="9 10">
    <name type="scientific">Mitosporidium daphniae</name>
    <dbReference type="NCBI Taxonomy" id="1485682"/>
    <lineage>
        <taxon>Eukaryota</taxon>
        <taxon>Fungi</taxon>
        <taxon>Fungi incertae sedis</taxon>
        <taxon>Microsporidia</taxon>
        <taxon>Mitosporidium</taxon>
    </lineage>
</organism>
<keyword evidence="10" id="KW-1185">Reference proteome</keyword>
<dbReference type="PANTHER" id="PTHR23506">
    <property type="entry name" value="GH10249P"/>
    <property type="match status" value="1"/>
</dbReference>
<dbReference type="GO" id="GO:0016020">
    <property type="term" value="C:membrane"/>
    <property type="evidence" value="ECO:0007669"/>
    <property type="project" value="UniProtKB-SubCell"/>
</dbReference>
<feature type="transmembrane region" description="Helical" evidence="7">
    <location>
        <begin position="330"/>
        <end position="348"/>
    </location>
</feature>
<keyword evidence="4 7" id="KW-0812">Transmembrane</keyword>
<feature type="transmembrane region" description="Helical" evidence="7">
    <location>
        <begin position="292"/>
        <end position="318"/>
    </location>
</feature>
<comment type="caution">
    <text evidence="9">The sequence shown here is derived from an EMBL/GenBank/DDBJ whole genome shotgun (WGS) entry which is preliminary data.</text>
</comment>
<protein>
    <recommendedName>
        <fullName evidence="8">Major facilitator superfamily (MFS) profile domain-containing protein</fullName>
    </recommendedName>
</protein>
<dbReference type="InterPro" id="IPR050930">
    <property type="entry name" value="MFS_Vesicular_Transporter"/>
</dbReference>
<name>A0A098VQC0_9MICR</name>
<dbReference type="InterPro" id="IPR011701">
    <property type="entry name" value="MFS"/>
</dbReference>
<feature type="transmembrane region" description="Helical" evidence="7">
    <location>
        <begin position="354"/>
        <end position="373"/>
    </location>
</feature>
<evidence type="ECO:0000256" key="6">
    <source>
        <dbReference type="ARBA" id="ARBA00023136"/>
    </source>
</evidence>
<dbReference type="HOGENOM" id="CLU_001265_51_3_1"/>